<keyword evidence="4" id="KW-0479">Metal-binding</keyword>
<comment type="pathway">
    <text evidence="2">Amino-acid biosynthesis; L-histidine biosynthesis; L-histidine from 5-phospho-alpha-D-ribose 1-diphosphate: step 9/9.</text>
</comment>
<evidence type="ECO:0000256" key="4">
    <source>
        <dbReference type="ARBA" id="ARBA00022723"/>
    </source>
</evidence>
<evidence type="ECO:0000256" key="3">
    <source>
        <dbReference type="ARBA" id="ARBA00010178"/>
    </source>
</evidence>
<dbReference type="GO" id="GO:0000105">
    <property type="term" value="P:L-histidine biosynthetic process"/>
    <property type="evidence" value="ECO:0007669"/>
    <property type="project" value="UniProtKB-UniPathway"/>
</dbReference>
<dbReference type="PANTHER" id="PTHR21256:SF2">
    <property type="entry name" value="HISTIDINE BIOSYNTHESIS TRIFUNCTIONAL PROTEIN"/>
    <property type="match status" value="1"/>
</dbReference>
<dbReference type="NCBIfam" id="TIGR00069">
    <property type="entry name" value="hisD"/>
    <property type="match status" value="1"/>
</dbReference>
<dbReference type="GO" id="GO:0005829">
    <property type="term" value="C:cytosol"/>
    <property type="evidence" value="ECO:0007669"/>
    <property type="project" value="TreeGrafter"/>
</dbReference>
<evidence type="ECO:0000256" key="7">
    <source>
        <dbReference type="RuleBase" id="RU004175"/>
    </source>
</evidence>
<comment type="cofactor">
    <cofactor evidence="1">
        <name>Zn(2+)</name>
        <dbReference type="ChEBI" id="CHEBI:29105"/>
    </cofactor>
</comment>
<dbReference type="UniPathway" id="UPA00031">
    <property type="reaction ID" value="UER00014"/>
</dbReference>
<gene>
    <name evidence="8" type="ORF">JKP88DRAFT_196634</name>
</gene>
<dbReference type="Gene3D" id="3.40.50.1980">
    <property type="entry name" value="Nitrogenase molybdenum iron protein domain"/>
    <property type="match status" value="2"/>
</dbReference>
<dbReference type="GO" id="GO:0046872">
    <property type="term" value="F:metal ion binding"/>
    <property type="evidence" value="ECO:0007669"/>
    <property type="project" value="UniProtKB-KW"/>
</dbReference>
<protein>
    <submittedName>
        <fullName evidence="8">Histidinol dehydrogenase</fullName>
    </submittedName>
</protein>
<dbReference type="Pfam" id="PF00815">
    <property type="entry name" value="Histidinol_dh"/>
    <property type="match status" value="1"/>
</dbReference>
<evidence type="ECO:0000256" key="2">
    <source>
        <dbReference type="ARBA" id="ARBA00004940"/>
    </source>
</evidence>
<dbReference type="EMBL" id="JAFCMP010000536">
    <property type="protein sequence ID" value="KAG5176527.1"/>
    <property type="molecule type" value="Genomic_DNA"/>
</dbReference>
<dbReference type="GO" id="GO:0051287">
    <property type="term" value="F:NAD binding"/>
    <property type="evidence" value="ECO:0007669"/>
    <property type="project" value="InterPro"/>
</dbReference>
<dbReference type="CDD" id="cd06572">
    <property type="entry name" value="Histidinol_dh"/>
    <property type="match status" value="1"/>
</dbReference>
<comment type="similarity">
    <text evidence="3 7">Belongs to the histidinol dehydrogenase family.</text>
</comment>
<dbReference type="PRINTS" id="PR00083">
    <property type="entry name" value="HOLDHDRGNASE"/>
</dbReference>
<dbReference type="InterPro" id="IPR012131">
    <property type="entry name" value="Hstdl_DH"/>
</dbReference>
<dbReference type="AlphaFoldDB" id="A0A835YMH6"/>
<evidence type="ECO:0000313" key="8">
    <source>
        <dbReference type="EMBL" id="KAG5176527.1"/>
    </source>
</evidence>
<comment type="caution">
    <text evidence="8">The sequence shown here is derived from an EMBL/GenBank/DDBJ whole genome shotgun (WGS) entry which is preliminary data.</text>
</comment>
<reference evidence="8" key="1">
    <citation type="submission" date="2021-02" db="EMBL/GenBank/DDBJ databases">
        <title>First Annotated Genome of the Yellow-green Alga Tribonema minus.</title>
        <authorList>
            <person name="Mahan K.M."/>
        </authorList>
    </citation>
    <scope>NUCLEOTIDE SEQUENCE</scope>
    <source>
        <strain evidence="8">UTEX B ZZ1240</strain>
    </source>
</reference>
<evidence type="ECO:0000313" key="9">
    <source>
        <dbReference type="Proteomes" id="UP000664859"/>
    </source>
</evidence>
<dbReference type="PROSITE" id="PS00611">
    <property type="entry name" value="HISOL_DEHYDROGENASE"/>
    <property type="match status" value="1"/>
</dbReference>
<evidence type="ECO:0000256" key="1">
    <source>
        <dbReference type="ARBA" id="ARBA00001947"/>
    </source>
</evidence>
<keyword evidence="6" id="KW-0560">Oxidoreductase</keyword>
<dbReference type="PANTHER" id="PTHR21256">
    <property type="entry name" value="HISTIDINOL DEHYDROGENASE HDH"/>
    <property type="match status" value="1"/>
</dbReference>
<sequence>MAETPVLRIVTPEEVPMLELDPVDPTALIQAKEIVDDVRKTGEAGLRKHALRLGDIPDATSKYVLDKAEMKAAFDSLPEDEQALLLRTRDRIQAFAQCQLDSVQSMETSIPGGRAGHTLSPMAVAGCYAPGGRYPLPSSVLMTAVTARTAGVKTVVVASPRPAPVTVAAAHVAGADLLLCIGGAQGIAALAFGTPCVPACDIIVGPGNKWVTAAKSLVQGRCAIDMLAGPSEVLAIADGSADADVLAADMLAQAEHDTDARPILVTPDAALAHRVNARIAARLAELPTRDTAAEACKKGFIVVCPDMDSAIAVSDSIAPEHLEIQTENAQEVADKCLDYGGLFIGSRAAEVLGDYGAGPNHVLPTGGTGKYTGGLSVFNFVRIRTWMRIDAVGDAQQVVKDSVQLARLEGLEGHARSAECRLLQ</sequence>
<dbReference type="SUPFAM" id="SSF53720">
    <property type="entry name" value="ALDH-like"/>
    <property type="match status" value="1"/>
</dbReference>
<dbReference type="Gene3D" id="1.20.5.1300">
    <property type="match status" value="1"/>
</dbReference>
<dbReference type="InterPro" id="IPR022695">
    <property type="entry name" value="Histidinol_DH_monofunct"/>
</dbReference>
<dbReference type="InterPro" id="IPR001692">
    <property type="entry name" value="Histidinol_DH_CS"/>
</dbReference>
<dbReference type="PIRSF" id="PIRSF000099">
    <property type="entry name" value="Histidinol_dh"/>
    <property type="match status" value="1"/>
</dbReference>
<dbReference type="InterPro" id="IPR016161">
    <property type="entry name" value="Ald_DH/histidinol_DH"/>
</dbReference>
<dbReference type="GO" id="GO:0004399">
    <property type="term" value="F:histidinol dehydrogenase activity"/>
    <property type="evidence" value="ECO:0007669"/>
    <property type="project" value="InterPro"/>
</dbReference>
<name>A0A835YMH6_9STRA</name>
<keyword evidence="9" id="KW-1185">Reference proteome</keyword>
<keyword evidence="5" id="KW-0862">Zinc</keyword>
<organism evidence="8 9">
    <name type="scientific">Tribonema minus</name>
    <dbReference type="NCBI Taxonomy" id="303371"/>
    <lineage>
        <taxon>Eukaryota</taxon>
        <taxon>Sar</taxon>
        <taxon>Stramenopiles</taxon>
        <taxon>Ochrophyta</taxon>
        <taxon>PX clade</taxon>
        <taxon>Xanthophyceae</taxon>
        <taxon>Tribonematales</taxon>
        <taxon>Tribonemataceae</taxon>
        <taxon>Tribonema</taxon>
    </lineage>
</organism>
<evidence type="ECO:0000256" key="5">
    <source>
        <dbReference type="ARBA" id="ARBA00022833"/>
    </source>
</evidence>
<dbReference type="Proteomes" id="UP000664859">
    <property type="component" value="Unassembled WGS sequence"/>
</dbReference>
<dbReference type="FunFam" id="3.40.50.1980:FF:000001">
    <property type="entry name" value="Histidinol dehydrogenase"/>
    <property type="match status" value="1"/>
</dbReference>
<dbReference type="OrthoDB" id="1703565at2759"/>
<accession>A0A835YMH6</accession>
<evidence type="ECO:0000256" key="6">
    <source>
        <dbReference type="ARBA" id="ARBA00023002"/>
    </source>
</evidence>
<proteinExistence type="inferred from homology"/>